<keyword evidence="2" id="KW-1185">Reference proteome</keyword>
<organism evidence="1 2">
    <name type="scientific">Parthenolecanium corni</name>
    <dbReference type="NCBI Taxonomy" id="536013"/>
    <lineage>
        <taxon>Eukaryota</taxon>
        <taxon>Metazoa</taxon>
        <taxon>Ecdysozoa</taxon>
        <taxon>Arthropoda</taxon>
        <taxon>Hexapoda</taxon>
        <taxon>Insecta</taxon>
        <taxon>Pterygota</taxon>
        <taxon>Neoptera</taxon>
        <taxon>Paraneoptera</taxon>
        <taxon>Hemiptera</taxon>
        <taxon>Sternorrhyncha</taxon>
        <taxon>Coccoidea</taxon>
        <taxon>Coccidae</taxon>
        <taxon>Parthenolecanium</taxon>
    </lineage>
</organism>
<accession>A0AAN9U2N8</accession>
<sequence>MKQRYKTTRSISTERYQSAISNALFGNTKTHAQPEPLISIYHTFCSFARWLVFICQLKNVSMSKSDVIKTLRDNANATMRTDANSGMLEREVVEVEPITARRERSAANKQRGAYQLPLLL</sequence>
<dbReference type="EMBL" id="JBBCAQ010000006">
    <property type="protein sequence ID" value="KAK7603473.1"/>
    <property type="molecule type" value="Genomic_DNA"/>
</dbReference>
<protein>
    <submittedName>
        <fullName evidence="1">Uncharacterized protein</fullName>
    </submittedName>
</protein>
<gene>
    <name evidence="1" type="ORF">V9T40_003472</name>
</gene>
<evidence type="ECO:0000313" key="2">
    <source>
        <dbReference type="Proteomes" id="UP001367676"/>
    </source>
</evidence>
<reference evidence="1 2" key="1">
    <citation type="submission" date="2024-03" db="EMBL/GenBank/DDBJ databases">
        <title>Adaptation during the transition from Ophiocordyceps entomopathogen to insect associate is accompanied by gene loss and intensified selection.</title>
        <authorList>
            <person name="Ward C.M."/>
            <person name="Onetto C.A."/>
            <person name="Borneman A.R."/>
        </authorList>
    </citation>
    <scope>NUCLEOTIDE SEQUENCE [LARGE SCALE GENOMIC DNA]</scope>
    <source>
        <strain evidence="1">AWRI1</strain>
        <tissue evidence="1">Single Adult Female</tissue>
    </source>
</reference>
<dbReference type="AlphaFoldDB" id="A0AAN9U2N8"/>
<comment type="caution">
    <text evidence="1">The sequence shown here is derived from an EMBL/GenBank/DDBJ whole genome shotgun (WGS) entry which is preliminary data.</text>
</comment>
<dbReference type="Proteomes" id="UP001367676">
    <property type="component" value="Unassembled WGS sequence"/>
</dbReference>
<proteinExistence type="predicted"/>
<evidence type="ECO:0000313" key="1">
    <source>
        <dbReference type="EMBL" id="KAK7603473.1"/>
    </source>
</evidence>
<name>A0AAN9U2N8_9HEMI</name>